<dbReference type="InterPro" id="IPR050243">
    <property type="entry name" value="PHP_phosphatase"/>
</dbReference>
<gene>
    <name evidence="2" type="ORF">HNQ80_001925</name>
</gene>
<dbReference type="PANTHER" id="PTHR36928:SF1">
    <property type="entry name" value="PHOSPHATASE YCDX-RELATED"/>
    <property type="match status" value="1"/>
</dbReference>
<dbReference type="Gene3D" id="3.20.20.140">
    <property type="entry name" value="Metal-dependent hydrolases"/>
    <property type="match status" value="1"/>
</dbReference>
<dbReference type="PANTHER" id="PTHR36928">
    <property type="entry name" value="PHOSPHATASE YCDX-RELATED"/>
    <property type="match status" value="1"/>
</dbReference>
<keyword evidence="2" id="KW-0378">Hydrolase</keyword>
<organism evidence="2 3">
    <name type="scientific">Anaerosolibacter carboniphilus</name>
    <dbReference type="NCBI Taxonomy" id="1417629"/>
    <lineage>
        <taxon>Bacteria</taxon>
        <taxon>Bacillati</taxon>
        <taxon>Bacillota</taxon>
        <taxon>Clostridia</taxon>
        <taxon>Peptostreptococcales</taxon>
        <taxon>Thermotaleaceae</taxon>
        <taxon>Anaerosolibacter</taxon>
    </lineage>
</organism>
<dbReference type="InterPro" id="IPR003141">
    <property type="entry name" value="Pol/His_phosphatase_N"/>
</dbReference>
<dbReference type="SUPFAM" id="SSF89550">
    <property type="entry name" value="PHP domain-like"/>
    <property type="match status" value="1"/>
</dbReference>
<dbReference type="InterPro" id="IPR016195">
    <property type="entry name" value="Pol/histidinol_Pase-like"/>
</dbReference>
<dbReference type="GO" id="GO:0008270">
    <property type="term" value="F:zinc ion binding"/>
    <property type="evidence" value="ECO:0007669"/>
    <property type="project" value="TreeGrafter"/>
</dbReference>
<dbReference type="AlphaFoldDB" id="A0A841KPZ9"/>
<reference evidence="2 3" key="1">
    <citation type="submission" date="2020-08" db="EMBL/GenBank/DDBJ databases">
        <title>Genomic Encyclopedia of Type Strains, Phase IV (KMG-IV): sequencing the most valuable type-strain genomes for metagenomic binning, comparative biology and taxonomic classification.</title>
        <authorList>
            <person name="Goeker M."/>
        </authorList>
    </citation>
    <scope>NUCLEOTIDE SEQUENCE [LARGE SCALE GENOMIC DNA]</scope>
    <source>
        <strain evidence="2 3">DSM 103526</strain>
    </source>
</reference>
<dbReference type="SMART" id="SM00481">
    <property type="entry name" value="POLIIIAc"/>
    <property type="match status" value="1"/>
</dbReference>
<proteinExistence type="predicted"/>
<protein>
    <submittedName>
        <fullName evidence="2">Putative hydrolase</fullName>
    </submittedName>
</protein>
<dbReference type="EMBL" id="JACHEN010000010">
    <property type="protein sequence ID" value="MBB6215834.1"/>
    <property type="molecule type" value="Genomic_DNA"/>
</dbReference>
<dbReference type="GO" id="GO:0042578">
    <property type="term" value="F:phosphoric ester hydrolase activity"/>
    <property type="evidence" value="ECO:0007669"/>
    <property type="project" value="TreeGrafter"/>
</dbReference>
<accession>A0A841KPZ9</accession>
<evidence type="ECO:0000259" key="1">
    <source>
        <dbReference type="SMART" id="SM00481"/>
    </source>
</evidence>
<dbReference type="GO" id="GO:0005829">
    <property type="term" value="C:cytosol"/>
    <property type="evidence" value="ECO:0007669"/>
    <property type="project" value="TreeGrafter"/>
</dbReference>
<dbReference type="Pfam" id="PF02811">
    <property type="entry name" value="PHP"/>
    <property type="match status" value="1"/>
</dbReference>
<dbReference type="RefSeq" id="WP_184310382.1">
    <property type="nucleotide sequence ID" value="NZ_JACHEN010000010.1"/>
</dbReference>
<dbReference type="InterPro" id="IPR004013">
    <property type="entry name" value="PHP_dom"/>
</dbReference>
<sequence>MKIFADYHTHTIYSHGKGTIQENVDEAIRKGLREVAISDHGPSHVTYGVRRKDVKKMREEIDTINKETNEIKVKLGMEGNIISTDGKIDIDKDILKDLDMVLVGYHFGALPHRISDSFNIHVNNVLAKYLPSVDRKARVINTKAVIEAVYNNSIDLITHPGSKANIDTAELAKAAAKRNTALEINSSHGHLTVEYIKVAMKEGVKFIISSDAHKPQDVGNVKAGIDRAVAAGLKVEQILNAEE</sequence>
<evidence type="ECO:0000313" key="2">
    <source>
        <dbReference type="EMBL" id="MBB6215834.1"/>
    </source>
</evidence>
<evidence type="ECO:0000313" key="3">
    <source>
        <dbReference type="Proteomes" id="UP000579281"/>
    </source>
</evidence>
<comment type="caution">
    <text evidence="2">The sequence shown here is derived from an EMBL/GenBank/DDBJ whole genome shotgun (WGS) entry which is preliminary data.</text>
</comment>
<dbReference type="Proteomes" id="UP000579281">
    <property type="component" value="Unassembled WGS sequence"/>
</dbReference>
<feature type="domain" description="Polymerase/histidinol phosphatase N-terminal" evidence="1">
    <location>
        <begin position="5"/>
        <end position="83"/>
    </location>
</feature>
<keyword evidence="3" id="KW-1185">Reference proteome</keyword>
<name>A0A841KPZ9_9FIRM</name>